<dbReference type="GO" id="GO:0016747">
    <property type="term" value="F:acyltransferase activity, transferring groups other than amino-acyl groups"/>
    <property type="evidence" value="ECO:0007669"/>
    <property type="project" value="TreeGrafter"/>
</dbReference>
<keyword evidence="1 2" id="KW-0808">Transferase</keyword>
<dbReference type="Pfam" id="PF02458">
    <property type="entry name" value="Transferase"/>
    <property type="match status" value="2"/>
</dbReference>
<dbReference type="InterPro" id="IPR023213">
    <property type="entry name" value="CAT-like_dom_sf"/>
</dbReference>
<evidence type="ECO:0000313" key="3">
    <source>
        <dbReference type="Proteomes" id="UP001063166"/>
    </source>
</evidence>
<dbReference type="SUPFAM" id="SSF52777">
    <property type="entry name" value="CoA-dependent acyltransferases"/>
    <property type="match status" value="1"/>
</dbReference>
<dbReference type="Proteomes" id="UP001063166">
    <property type="component" value="Unassembled WGS sequence"/>
</dbReference>
<dbReference type="OrthoDB" id="444127at2759"/>
<keyword evidence="3" id="KW-1185">Reference proteome</keyword>
<dbReference type="GO" id="GO:0044550">
    <property type="term" value="P:secondary metabolite biosynthetic process"/>
    <property type="evidence" value="ECO:0007669"/>
    <property type="project" value="TreeGrafter"/>
</dbReference>
<evidence type="ECO:0000256" key="1">
    <source>
        <dbReference type="ARBA" id="ARBA00022679"/>
    </source>
</evidence>
<proteinExistence type="predicted"/>
<sequence length="533" mass="57385">MSLPIQSTLFSHSSIHKSKILTCSKTTSSCMPILSRARLFPNVAPEFTQTPLSILDAAVVRFAPTAGVWLYAAALPTDQLTRSLKATMNSYPQWSGQLQWTACNSGGGHTQRYRRLMVVYGAPTDPGIDFIIASSSLELSSLVSAPVDGCLDVTDFPSAEFLDKTAVLAMHDAEEYAGLPCMIVQITTLTCGGIAIAIKLAHPLADAQSLLQFAHDWATVTRAMSTGGPIPALSPVFDPSLLDNAAAGDIDALHPNLHLVEVARALPMHHYDLWASTSGCPPFLAPATVVPHELGPDDVGPLGSPVPWENWDFSAPVSHYLVDFTAEEVHAMWEEANDPGISHLDALSAHIWSLIVRARGLEGEHHLDVTFGVRSRLQPPLPPSLLGSPLTLTSVTTTGNTSDHSLGDLAKSIRSSLKAFDPHALSALLHAMAFEASPQRHWVAFFGSRNTIVTSWLQLGVRDVDFGVGIPAYVEAVMPSVDGCVQVMEGGGRGSECRGSGRWYHGTVTVSLHLQTDVMQKVLEDPALRMYRK</sequence>
<dbReference type="InterPro" id="IPR050317">
    <property type="entry name" value="Plant_Fungal_Acyltransferase"/>
</dbReference>
<organism evidence="2 3">
    <name type="scientific">Lyophyllum shimeji</name>
    <name type="common">Hon-shimeji</name>
    <name type="synonym">Tricholoma shimeji</name>
    <dbReference type="NCBI Taxonomy" id="47721"/>
    <lineage>
        <taxon>Eukaryota</taxon>
        <taxon>Fungi</taxon>
        <taxon>Dikarya</taxon>
        <taxon>Basidiomycota</taxon>
        <taxon>Agaricomycotina</taxon>
        <taxon>Agaricomycetes</taxon>
        <taxon>Agaricomycetidae</taxon>
        <taxon>Agaricales</taxon>
        <taxon>Tricholomatineae</taxon>
        <taxon>Lyophyllaceae</taxon>
        <taxon>Lyophyllum</taxon>
    </lineage>
</organism>
<dbReference type="PANTHER" id="PTHR31642:SF310">
    <property type="entry name" value="FATTY ALCOHOL:CAFFEOYL-COA ACYLTRANSFERASE"/>
    <property type="match status" value="1"/>
</dbReference>
<reference evidence="2" key="1">
    <citation type="submission" date="2022-07" db="EMBL/GenBank/DDBJ databases">
        <title>The genome of Lyophyllum shimeji provides insight into the initial evolution of ectomycorrhizal fungal genome.</title>
        <authorList>
            <person name="Kobayashi Y."/>
            <person name="Shibata T."/>
            <person name="Hirakawa H."/>
            <person name="Shigenobu S."/>
            <person name="Nishiyama T."/>
            <person name="Yamada A."/>
            <person name="Hasebe M."/>
            <person name="Kawaguchi M."/>
        </authorList>
    </citation>
    <scope>NUCLEOTIDE SEQUENCE</scope>
    <source>
        <strain evidence="2">AT787</strain>
    </source>
</reference>
<dbReference type="EMBL" id="BRPK01000010">
    <property type="protein sequence ID" value="GLB41750.1"/>
    <property type="molecule type" value="Genomic_DNA"/>
</dbReference>
<dbReference type="AlphaFoldDB" id="A0A9P3PTK0"/>
<comment type="caution">
    <text evidence="2">The sequence shown here is derived from an EMBL/GenBank/DDBJ whole genome shotgun (WGS) entry which is preliminary data.</text>
</comment>
<dbReference type="Gene3D" id="3.30.559.10">
    <property type="entry name" value="Chloramphenicol acetyltransferase-like domain"/>
    <property type="match status" value="2"/>
</dbReference>
<protein>
    <submittedName>
        <fullName evidence="2">Transferase family protein</fullName>
    </submittedName>
</protein>
<accession>A0A9P3PTK0</accession>
<evidence type="ECO:0000313" key="2">
    <source>
        <dbReference type="EMBL" id="GLB41750.1"/>
    </source>
</evidence>
<dbReference type="PANTHER" id="PTHR31642">
    <property type="entry name" value="TRICHOTHECENE 3-O-ACETYLTRANSFERASE"/>
    <property type="match status" value="1"/>
</dbReference>
<gene>
    <name evidence="2" type="ORF">LshimejAT787_1003500</name>
</gene>
<name>A0A9P3PTK0_LYOSH</name>